<evidence type="ECO:0000313" key="4">
    <source>
        <dbReference type="EMBL" id="CAH2100882.1"/>
    </source>
</evidence>
<gene>
    <name evidence="4" type="ORF">EEDITHA_LOCUS15693</name>
</gene>
<evidence type="ECO:0000313" key="5">
    <source>
        <dbReference type="Proteomes" id="UP001153954"/>
    </source>
</evidence>
<evidence type="ECO:0000259" key="3">
    <source>
        <dbReference type="Pfam" id="PF13359"/>
    </source>
</evidence>
<comment type="cofactor">
    <cofactor evidence="1">
        <name>a divalent metal cation</name>
        <dbReference type="ChEBI" id="CHEBI:60240"/>
    </cofactor>
</comment>
<comment type="caution">
    <text evidence="4">The sequence shown here is derived from an EMBL/GenBank/DDBJ whole genome shotgun (WGS) entry which is preliminary data.</text>
</comment>
<dbReference type="Pfam" id="PF13359">
    <property type="entry name" value="DDE_Tnp_4"/>
    <property type="match status" value="1"/>
</dbReference>
<dbReference type="Proteomes" id="UP001153954">
    <property type="component" value="Unassembled WGS sequence"/>
</dbReference>
<dbReference type="AlphaFoldDB" id="A0AAU9USM5"/>
<protein>
    <recommendedName>
        <fullName evidence="3">DDE Tnp4 domain-containing protein</fullName>
    </recommendedName>
</protein>
<evidence type="ECO:0000256" key="1">
    <source>
        <dbReference type="ARBA" id="ARBA00001968"/>
    </source>
</evidence>
<dbReference type="InterPro" id="IPR027806">
    <property type="entry name" value="HARBI1_dom"/>
</dbReference>
<name>A0AAU9USM5_EUPED</name>
<dbReference type="GO" id="GO:0046872">
    <property type="term" value="F:metal ion binding"/>
    <property type="evidence" value="ECO:0007669"/>
    <property type="project" value="UniProtKB-KW"/>
</dbReference>
<keyword evidence="2" id="KW-0479">Metal-binding</keyword>
<accession>A0AAU9USM5</accession>
<sequence length="75" mass="8630">MNVVARWPGSSHDATVFNNSVLKMQCEEGLFGNRWLIGDSAYYTYIAYIALLNPTSPPEHRYNEAHIKTRNTIER</sequence>
<evidence type="ECO:0000256" key="2">
    <source>
        <dbReference type="ARBA" id="ARBA00022723"/>
    </source>
</evidence>
<dbReference type="EMBL" id="CAKOGL010000023">
    <property type="protein sequence ID" value="CAH2100882.1"/>
    <property type="molecule type" value="Genomic_DNA"/>
</dbReference>
<organism evidence="4 5">
    <name type="scientific">Euphydryas editha</name>
    <name type="common">Edith's checkerspot</name>
    <dbReference type="NCBI Taxonomy" id="104508"/>
    <lineage>
        <taxon>Eukaryota</taxon>
        <taxon>Metazoa</taxon>
        <taxon>Ecdysozoa</taxon>
        <taxon>Arthropoda</taxon>
        <taxon>Hexapoda</taxon>
        <taxon>Insecta</taxon>
        <taxon>Pterygota</taxon>
        <taxon>Neoptera</taxon>
        <taxon>Endopterygota</taxon>
        <taxon>Lepidoptera</taxon>
        <taxon>Glossata</taxon>
        <taxon>Ditrysia</taxon>
        <taxon>Papilionoidea</taxon>
        <taxon>Nymphalidae</taxon>
        <taxon>Nymphalinae</taxon>
        <taxon>Euphydryas</taxon>
    </lineage>
</organism>
<proteinExistence type="predicted"/>
<reference evidence="4" key="1">
    <citation type="submission" date="2022-03" db="EMBL/GenBank/DDBJ databases">
        <authorList>
            <person name="Tunstrom K."/>
        </authorList>
    </citation>
    <scope>NUCLEOTIDE SEQUENCE</scope>
</reference>
<feature type="domain" description="DDE Tnp4" evidence="3">
    <location>
        <begin position="3"/>
        <end position="75"/>
    </location>
</feature>
<keyword evidence="5" id="KW-1185">Reference proteome</keyword>